<feature type="compositionally biased region" description="Polar residues" evidence="4">
    <location>
        <begin position="853"/>
        <end position="862"/>
    </location>
</feature>
<protein>
    <submittedName>
        <fullName evidence="7">Ubiquitin-like protease family profile domain-containing protein</fullName>
    </submittedName>
</protein>
<feature type="compositionally biased region" description="Basic residues" evidence="4">
    <location>
        <begin position="1034"/>
        <end position="1051"/>
    </location>
</feature>
<feature type="region of interest" description="Disordered" evidence="4">
    <location>
        <begin position="712"/>
        <end position="827"/>
    </location>
</feature>
<comment type="similarity">
    <text evidence="1">Belongs to the peptidase C48 family.</text>
</comment>
<evidence type="ECO:0000313" key="7">
    <source>
        <dbReference type="WBParaSite" id="PDA_v2.g2005.t1"/>
    </source>
</evidence>
<evidence type="ECO:0000256" key="2">
    <source>
        <dbReference type="ARBA" id="ARBA00022670"/>
    </source>
</evidence>
<feature type="compositionally biased region" description="Basic and acidic residues" evidence="4">
    <location>
        <begin position="813"/>
        <end position="826"/>
    </location>
</feature>
<dbReference type="SUPFAM" id="SSF54001">
    <property type="entry name" value="Cysteine proteinases"/>
    <property type="match status" value="2"/>
</dbReference>
<keyword evidence="6" id="KW-1185">Reference proteome</keyword>
<feature type="compositionally biased region" description="Basic residues" evidence="4">
    <location>
        <begin position="786"/>
        <end position="795"/>
    </location>
</feature>
<feature type="compositionally biased region" description="Basic and acidic residues" evidence="4">
    <location>
        <begin position="729"/>
        <end position="758"/>
    </location>
</feature>
<evidence type="ECO:0000256" key="1">
    <source>
        <dbReference type="ARBA" id="ARBA00005234"/>
    </source>
</evidence>
<organism evidence="6 7">
    <name type="scientific">Panagrolaimus davidi</name>
    <dbReference type="NCBI Taxonomy" id="227884"/>
    <lineage>
        <taxon>Eukaryota</taxon>
        <taxon>Metazoa</taxon>
        <taxon>Ecdysozoa</taxon>
        <taxon>Nematoda</taxon>
        <taxon>Chromadorea</taxon>
        <taxon>Rhabditida</taxon>
        <taxon>Tylenchina</taxon>
        <taxon>Panagrolaimomorpha</taxon>
        <taxon>Panagrolaimoidea</taxon>
        <taxon>Panagrolaimidae</taxon>
        <taxon>Panagrolaimus</taxon>
    </lineage>
</organism>
<name>A0A914PNG4_9BILA</name>
<dbReference type="InterPro" id="IPR038765">
    <property type="entry name" value="Papain-like_cys_pep_sf"/>
</dbReference>
<keyword evidence="3" id="KW-0378">Hydrolase</keyword>
<dbReference type="Gene3D" id="3.40.395.10">
    <property type="entry name" value="Adenoviral Proteinase, Chain A"/>
    <property type="match status" value="1"/>
</dbReference>
<dbReference type="PROSITE" id="PS50600">
    <property type="entry name" value="ULP_PROTEASE"/>
    <property type="match status" value="1"/>
</dbReference>
<reference evidence="7" key="1">
    <citation type="submission" date="2022-11" db="UniProtKB">
        <authorList>
            <consortium name="WormBaseParasite"/>
        </authorList>
    </citation>
    <scope>IDENTIFICATION</scope>
</reference>
<dbReference type="WBParaSite" id="PDA_v2.g2005.t1">
    <property type="protein sequence ID" value="PDA_v2.g2005.t1"/>
    <property type="gene ID" value="PDA_v2.g2005"/>
</dbReference>
<feature type="region of interest" description="Disordered" evidence="4">
    <location>
        <begin position="850"/>
        <end position="949"/>
    </location>
</feature>
<dbReference type="Proteomes" id="UP000887578">
    <property type="component" value="Unplaced"/>
</dbReference>
<accession>A0A914PNG4</accession>
<dbReference type="SMART" id="SM00384">
    <property type="entry name" value="AT_hook"/>
    <property type="match status" value="2"/>
</dbReference>
<feature type="region of interest" description="Disordered" evidence="4">
    <location>
        <begin position="1014"/>
        <end position="1059"/>
    </location>
</feature>
<feature type="compositionally biased region" description="Basic residues" evidence="4">
    <location>
        <begin position="911"/>
        <end position="920"/>
    </location>
</feature>
<dbReference type="InterPro" id="IPR003653">
    <property type="entry name" value="Peptidase_C48_C"/>
</dbReference>
<feature type="compositionally biased region" description="Basic residues" evidence="4">
    <location>
        <begin position="863"/>
        <end position="881"/>
    </location>
</feature>
<evidence type="ECO:0000313" key="6">
    <source>
        <dbReference type="Proteomes" id="UP000887578"/>
    </source>
</evidence>
<dbReference type="GO" id="GO:0003677">
    <property type="term" value="F:DNA binding"/>
    <property type="evidence" value="ECO:0007669"/>
    <property type="project" value="InterPro"/>
</dbReference>
<dbReference type="AlphaFoldDB" id="A0A914PNG4"/>
<feature type="domain" description="Ubiquitin-like protease family profile" evidence="5">
    <location>
        <begin position="224"/>
        <end position="386"/>
    </location>
</feature>
<dbReference type="GO" id="GO:0008234">
    <property type="term" value="F:cysteine-type peptidase activity"/>
    <property type="evidence" value="ECO:0007669"/>
    <property type="project" value="InterPro"/>
</dbReference>
<feature type="compositionally biased region" description="Basic and acidic residues" evidence="4">
    <location>
        <begin position="195"/>
        <end position="216"/>
    </location>
</feature>
<proteinExistence type="inferred from homology"/>
<keyword evidence="2" id="KW-0645">Protease</keyword>
<sequence>METSIGHWLFAIYFRQKNKLLYIDPYGGETFESIPEHVKLIINRGINTVGPVITTFKPEYFTCNHNRQMPGNAIDCGYFWLFYVCRFFKCDQNPDKIFDPNFNLSNFKIELFKFYDTVTAAFKGRSNRTREFVAEEVNNSFSPELLQQKSPQKKGEGKKKLPPKVKPTKTVLISSKQGRPPKVYYTDTSDLKSKKSEKVSNVNEKSEKNDDPRLDEVVNDSVNNPLTLYDLDKVKKNEWINDEVIDSVIFKDLINGQDDIIAVSAVCFGKIKPGYWGPEKKEPNRLPTIPRYNPNFTKAIIPVNFNNRHWSLGILDKPTKTCTFYCTLRYNIFHKNYASQLKKLKLICRLLLDEEADIVVAPTNSFLRQIDDYNCGPFIVMLAKRILENKSLFFGEAEAKAWRKNVYDYYKPFVPVDTNESTDPDEIKVIEETEKKEEVSYESDSEETPFKKSKIAETPATIFNSLSLNTPENEKRFFNNSLTPKIPQFGNRRKKGAIVKGDTVVDGSKTDTPMEIDFESNQESPMEIDRQILTPKRRFALNKKIKTEPISPTISLNDSVISENVGATPLTTDNEADNEESFIEVCENEKLSGIKACVLPDANVVVVKNRYTSDPRQLMTVETNGERTILHKTNIIPTKKTAEAEFRFKVDNSDKTKVKVKVQKIISPQKTETVETFVLNKTAVEEKAELNTSDASIQKSPKKKINNKKIKKGRLMKKQRASATEESESEVKIDSKNSKKDLKSSESTEKCESKKDEAIEIDTTETENIVESDSSVANSDAPLNKTRGRPKKVKNEKKTSAIKSPKAQKKGGRPLDSDKTKVKDEVQNIISPKTETVKTYVLKKTAVTEKAELNTSDSSIQKSPKKRGFFTKKPIKGRFMKKMPSATEESELEAKNDSVDNKLSEITVERHKGRFMKKQKSATEESDTEVQSDSKNSKKNSKSFKKKVVEESTQIVMFETLSKSQQAMPPPNVFKAYKKATGKDFEKDEISESQKECESKKDEVIEIDTTSNEVKSNDTVTENETENEILATKVKNKGGRPKKAKKRGRPAKKQEEKKEELPLKWPAFTTKTARCYIDGVGHEGGCAAYSVNHKMEYKDHGEFDKKCKHCDAYLNEYEQKTPSLANKCCNNGELCTDEILKIQEILDDIPQYMKDLTDEDYYSKSAEKLKNHNNFLKNSHLYNKLVGFGSIQTKSTLPPLPGGPGGGPNAIRMNGDIEYAASGFFPPEGKKPTLGQMYCIDLQDAEEIVGEKAKQNKLKEDISKNLLKMK</sequence>
<dbReference type="InterPro" id="IPR017956">
    <property type="entry name" value="AT_hook_DNA-bd_motif"/>
</dbReference>
<dbReference type="Pfam" id="PF02902">
    <property type="entry name" value="Peptidase_C48"/>
    <property type="match status" value="1"/>
</dbReference>
<feature type="compositionally biased region" description="Acidic residues" evidence="4">
    <location>
        <begin position="759"/>
        <end position="770"/>
    </location>
</feature>
<dbReference type="GO" id="GO:0006508">
    <property type="term" value="P:proteolysis"/>
    <property type="evidence" value="ECO:0007669"/>
    <property type="project" value="UniProtKB-KW"/>
</dbReference>
<feature type="region of interest" description="Disordered" evidence="4">
    <location>
        <begin position="143"/>
        <end position="172"/>
    </location>
</feature>
<evidence type="ECO:0000256" key="4">
    <source>
        <dbReference type="SAM" id="MobiDB-lite"/>
    </source>
</evidence>
<feature type="compositionally biased region" description="Basic and acidic residues" evidence="4">
    <location>
        <begin position="892"/>
        <end position="910"/>
    </location>
</feature>
<feature type="compositionally biased region" description="Basic residues" evidence="4">
    <location>
        <begin position="937"/>
        <end position="946"/>
    </location>
</feature>
<evidence type="ECO:0000259" key="5">
    <source>
        <dbReference type="PROSITE" id="PS50600"/>
    </source>
</evidence>
<evidence type="ECO:0000256" key="3">
    <source>
        <dbReference type="ARBA" id="ARBA00022801"/>
    </source>
</evidence>
<feature type="region of interest" description="Disordered" evidence="4">
    <location>
        <begin position="195"/>
        <end position="218"/>
    </location>
</feature>